<name>A0ABS7T7U3_9GAMM</name>
<dbReference type="Proteomes" id="UP001430954">
    <property type="component" value="Unassembled WGS sequence"/>
</dbReference>
<dbReference type="InterPro" id="IPR006015">
    <property type="entry name" value="Universal_stress_UspA"/>
</dbReference>
<comment type="caution">
    <text evidence="3">The sequence shown here is derived from an EMBL/GenBank/DDBJ whole genome shotgun (WGS) entry which is preliminary data.</text>
</comment>
<evidence type="ECO:0000256" key="1">
    <source>
        <dbReference type="ARBA" id="ARBA00008791"/>
    </source>
</evidence>
<gene>
    <name evidence="3" type="ORF">K6753_10400</name>
</gene>
<sequence length="280" mass="30208">MAAIDRSTYTESVARHAGWAAARLGAPLELLHVLDRHPEVAPAADYSGNLELGEQERLLGELAQLDERRSALAQEQGRLLLQEAKGFAADMGAAGADTRQRHGGLVDTLTEQEPGVRLFVLGKRGSHADFARGHLGGNLERVVRAVHRPLLVASRAFRPIRRVLVAFDGSATTRKGIEMIAASPLFRGLEVRILMAGKDGETPRSQLHWAKDVLAVAGFEAAASLRDGQPDSAIADAVREEGIDLLVMGAYGHSRIRQLIVGSTTTTMLRTCPIPVLLLR</sequence>
<protein>
    <submittedName>
        <fullName evidence="3">Universal stress protein</fullName>
    </submittedName>
</protein>
<reference evidence="3 4" key="1">
    <citation type="submission" date="2021-09" db="EMBL/GenBank/DDBJ databases">
        <title>Lysobacter sp. 13A isolated from the river sediment.</title>
        <authorList>
            <person name="Liu H."/>
            <person name="Li S."/>
            <person name="Mao S."/>
        </authorList>
    </citation>
    <scope>NUCLEOTIDE SEQUENCE [LARGE SCALE GENOMIC DNA]</scope>
    <source>
        <strain evidence="3 4">13A</strain>
    </source>
</reference>
<evidence type="ECO:0000259" key="2">
    <source>
        <dbReference type="Pfam" id="PF00582"/>
    </source>
</evidence>
<dbReference type="PANTHER" id="PTHR46268">
    <property type="entry name" value="STRESS RESPONSE PROTEIN NHAX"/>
    <property type="match status" value="1"/>
</dbReference>
<comment type="similarity">
    <text evidence="1">Belongs to the universal stress protein A family.</text>
</comment>
<accession>A0ABS7T7U3</accession>
<organism evidence="3 4">
    <name type="scientific">Novilysobacter selenitireducens</name>
    <dbReference type="NCBI Taxonomy" id="2872639"/>
    <lineage>
        <taxon>Bacteria</taxon>
        <taxon>Pseudomonadati</taxon>
        <taxon>Pseudomonadota</taxon>
        <taxon>Gammaproteobacteria</taxon>
        <taxon>Lysobacterales</taxon>
        <taxon>Lysobacteraceae</taxon>
        <taxon>Novilysobacter</taxon>
    </lineage>
</organism>
<dbReference type="Gene3D" id="3.40.50.12370">
    <property type="match status" value="1"/>
</dbReference>
<dbReference type="SUPFAM" id="SSF52402">
    <property type="entry name" value="Adenine nucleotide alpha hydrolases-like"/>
    <property type="match status" value="2"/>
</dbReference>
<keyword evidence="4" id="KW-1185">Reference proteome</keyword>
<dbReference type="PANTHER" id="PTHR46268:SF15">
    <property type="entry name" value="UNIVERSAL STRESS PROTEIN HP_0031"/>
    <property type="match status" value="1"/>
</dbReference>
<proteinExistence type="inferred from homology"/>
<feature type="domain" description="UspA" evidence="2">
    <location>
        <begin position="1"/>
        <end position="152"/>
    </location>
</feature>
<evidence type="ECO:0000313" key="3">
    <source>
        <dbReference type="EMBL" id="MBZ4039940.1"/>
    </source>
</evidence>
<dbReference type="InterPro" id="IPR006016">
    <property type="entry name" value="UspA"/>
</dbReference>
<feature type="domain" description="UspA" evidence="2">
    <location>
        <begin position="215"/>
        <end position="280"/>
    </location>
</feature>
<dbReference type="CDD" id="cd00293">
    <property type="entry name" value="USP-like"/>
    <property type="match status" value="2"/>
</dbReference>
<dbReference type="PRINTS" id="PR01438">
    <property type="entry name" value="UNVRSLSTRESS"/>
</dbReference>
<dbReference type="Pfam" id="PF00582">
    <property type="entry name" value="Usp"/>
    <property type="match status" value="2"/>
</dbReference>
<evidence type="ECO:0000313" key="4">
    <source>
        <dbReference type="Proteomes" id="UP001430954"/>
    </source>
</evidence>
<dbReference type="EMBL" id="JAINZW010000004">
    <property type="protein sequence ID" value="MBZ4039940.1"/>
    <property type="molecule type" value="Genomic_DNA"/>
</dbReference>